<gene>
    <name evidence="1" type="ORF">LTRI10_LOCUS21426</name>
</gene>
<accession>A0AAV2E2Z9</accession>
<organism evidence="1 2">
    <name type="scientific">Linum trigynum</name>
    <dbReference type="NCBI Taxonomy" id="586398"/>
    <lineage>
        <taxon>Eukaryota</taxon>
        <taxon>Viridiplantae</taxon>
        <taxon>Streptophyta</taxon>
        <taxon>Embryophyta</taxon>
        <taxon>Tracheophyta</taxon>
        <taxon>Spermatophyta</taxon>
        <taxon>Magnoliopsida</taxon>
        <taxon>eudicotyledons</taxon>
        <taxon>Gunneridae</taxon>
        <taxon>Pentapetalae</taxon>
        <taxon>rosids</taxon>
        <taxon>fabids</taxon>
        <taxon>Malpighiales</taxon>
        <taxon>Linaceae</taxon>
        <taxon>Linum</taxon>
    </lineage>
</organism>
<name>A0AAV2E2Z9_9ROSI</name>
<dbReference type="AlphaFoldDB" id="A0AAV2E2Z9"/>
<evidence type="ECO:0000313" key="2">
    <source>
        <dbReference type="Proteomes" id="UP001497516"/>
    </source>
</evidence>
<dbReference type="Proteomes" id="UP001497516">
    <property type="component" value="Chromosome 4"/>
</dbReference>
<proteinExistence type="predicted"/>
<protein>
    <submittedName>
        <fullName evidence="1">Uncharacterized protein</fullName>
    </submittedName>
</protein>
<reference evidence="1 2" key="1">
    <citation type="submission" date="2024-04" db="EMBL/GenBank/DDBJ databases">
        <authorList>
            <person name="Fracassetti M."/>
        </authorList>
    </citation>
    <scope>NUCLEOTIDE SEQUENCE [LARGE SCALE GENOMIC DNA]</scope>
</reference>
<keyword evidence="2" id="KW-1185">Reference proteome</keyword>
<sequence>MAKFSFGAIELHIHVVPGSSHLNTERYGKSEEGRKEGRKKALFNDASAFSDVGTAGFFLHTAVNSTLP</sequence>
<dbReference type="EMBL" id="OZ034817">
    <property type="protein sequence ID" value="CAL1379940.1"/>
    <property type="molecule type" value="Genomic_DNA"/>
</dbReference>
<evidence type="ECO:0000313" key="1">
    <source>
        <dbReference type="EMBL" id="CAL1379940.1"/>
    </source>
</evidence>